<evidence type="ECO:0000259" key="1">
    <source>
        <dbReference type="Pfam" id="PF01541"/>
    </source>
</evidence>
<keyword evidence="3" id="KW-1185">Reference proteome</keyword>
<dbReference type="CDD" id="cd00719">
    <property type="entry name" value="GIY-YIG_SF"/>
    <property type="match status" value="1"/>
</dbReference>
<comment type="caution">
    <text evidence="2">The sequence shown here is derived from an EMBL/GenBank/DDBJ whole genome shotgun (WGS) entry which is preliminary data.</text>
</comment>
<dbReference type="RefSeq" id="WP_239178377.1">
    <property type="nucleotide sequence ID" value="NZ_JAKRDF010000001.1"/>
</dbReference>
<name>A0ABS9PQA7_9CORY</name>
<accession>A0ABS9PQA7</accession>
<feature type="domain" description="GIY-YIG" evidence="1">
    <location>
        <begin position="28"/>
        <end position="63"/>
    </location>
</feature>
<gene>
    <name evidence="2" type="ORF">MHK08_00095</name>
</gene>
<proteinExistence type="predicted"/>
<reference evidence="2 3" key="1">
    <citation type="submission" date="2022-02" db="EMBL/GenBank/DDBJ databases">
        <title>Uncovering new skin microbiome diversity through culturing and metagenomics.</title>
        <authorList>
            <person name="Conlan S."/>
            <person name="Deming C."/>
            <person name="Nisc Comparative Sequencing Program N."/>
            <person name="Segre J.A."/>
        </authorList>
    </citation>
    <scope>NUCLEOTIDE SEQUENCE [LARGE SCALE GENOMIC DNA]</scope>
    <source>
        <strain evidence="2 3">ACRQV</strain>
    </source>
</reference>
<dbReference type="InterPro" id="IPR000305">
    <property type="entry name" value="GIY-YIG_endonuc"/>
</dbReference>
<dbReference type="Proteomes" id="UP001521911">
    <property type="component" value="Unassembled WGS sequence"/>
</dbReference>
<sequence>MPSPLNFTRWNVNSTTGISPLIPADGRCGIYVIDFEDGSKYVGQSIDVVKRFATHTHGSKHHIPWGDVVALSFAPAPPLELDVLEAQEIARQIGDGIHLRNRRGVIDSVGPSPLDSIVTVTEQKHWILGDWEPSPKDHAAFIEAAQNAEGTKLTARAPQDVAEAVLKDLAFALENIIPVAPETEKTYWTLSDYPSTAGGRYATLNTGILEFLVFPCNNILNHIADLEPEIRDRFSLGTGFFNLFMPEDINLEEAGDDIGLCSEPPYLVMFHEYEVTTTEAYYYPIGQLEETFAALPPEVLSDARDFAVTMMRERPSNLFRRWHSSALAGCTYETIVS</sequence>
<evidence type="ECO:0000313" key="3">
    <source>
        <dbReference type="Proteomes" id="UP001521911"/>
    </source>
</evidence>
<dbReference type="Pfam" id="PF01541">
    <property type="entry name" value="GIY-YIG"/>
    <property type="match status" value="1"/>
</dbReference>
<protein>
    <submittedName>
        <fullName evidence="2">GIY-YIG nuclease family protein</fullName>
    </submittedName>
</protein>
<evidence type="ECO:0000313" key="2">
    <source>
        <dbReference type="EMBL" id="MCG7274884.1"/>
    </source>
</evidence>
<dbReference type="EMBL" id="JAKRDF010000001">
    <property type="protein sequence ID" value="MCG7274884.1"/>
    <property type="molecule type" value="Genomic_DNA"/>
</dbReference>
<organism evidence="2 3">
    <name type="scientific">Corynebacterium singulare</name>
    <dbReference type="NCBI Taxonomy" id="161899"/>
    <lineage>
        <taxon>Bacteria</taxon>
        <taxon>Bacillati</taxon>
        <taxon>Actinomycetota</taxon>
        <taxon>Actinomycetes</taxon>
        <taxon>Mycobacteriales</taxon>
        <taxon>Corynebacteriaceae</taxon>
        <taxon>Corynebacterium</taxon>
    </lineage>
</organism>